<dbReference type="InterPro" id="IPR009091">
    <property type="entry name" value="RCC1/BLIP-II"/>
</dbReference>
<dbReference type="PANTHER" id="PTHR45982">
    <property type="entry name" value="REGULATOR OF CHROMOSOME CONDENSATION"/>
    <property type="match status" value="1"/>
</dbReference>
<dbReference type="InterPro" id="IPR051553">
    <property type="entry name" value="Ran_GTPase-activating"/>
</dbReference>
<reference evidence="3 4" key="1">
    <citation type="submission" date="2016-08" db="EMBL/GenBank/DDBJ databases">
        <title>Genomes of anaerobic fungi encode conserved fungal cellulosomes for biomass hydrolysis.</title>
        <authorList>
            <consortium name="DOE Joint Genome Institute"/>
            <person name="Haitjema C.H."/>
            <person name="Gilmore S.P."/>
            <person name="Henske J.K."/>
            <person name="Solomon K.V."/>
            <person name="De Groot R."/>
            <person name="Kuo A."/>
            <person name="Mondo S.J."/>
            <person name="Salamov A.A."/>
            <person name="Labutti K."/>
            <person name="Zhao Z."/>
            <person name="Chiniquy J."/>
            <person name="Barry K."/>
            <person name="Brewer H.M."/>
            <person name="Purvine S.O."/>
            <person name="Wright A.T."/>
            <person name="Boxma B."/>
            <person name="Van Alen T."/>
            <person name="Hackstein J.H."/>
            <person name="Baker S.E."/>
            <person name="Grigoriev I.V."/>
            <person name="O'Malley M.A."/>
        </authorList>
    </citation>
    <scope>NUCLEOTIDE SEQUENCE [LARGE SCALE GENOMIC DNA]</scope>
    <source>
        <strain evidence="4">finn</strain>
    </source>
</reference>
<feature type="region of interest" description="Disordered" evidence="2">
    <location>
        <begin position="349"/>
        <end position="379"/>
    </location>
</feature>
<protein>
    <submittedName>
        <fullName evidence="3">RCC1/BLIP-II protein</fullName>
    </submittedName>
</protein>
<gene>
    <name evidence="3" type="ORF">BCR36DRAFT_411190</name>
</gene>
<dbReference type="SUPFAM" id="SSF50985">
    <property type="entry name" value="RCC1/BLIP-II"/>
    <property type="match status" value="1"/>
</dbReference>
<dbReference type="Proteomes" id="UP000193719">
    <property type="component" value="Unassembled WGS sequence"/>
</dbReference>
<feature type="repeat" description="RCC1" evidence="1">
    <location>
        <begin position="170"/>
        <end position="221"/>
    </location>
</feature>
<feature type="compositionally biased region" description="Basic residues" evidence="2">
    <location>
        <begin position="369"/>
        <end position="379"/>
    </location>
</feature>
<keyword evidence="4" id="KW-1185">Reference proteome</keyword>
<evidence type="ECO:0000256" key="1">
    <source>
        <dbReference type="PROSITE-ProRule" id="PRU00235"/>
    </source>
</evidence>
<accession>A0A1Y1VE84</accession>
<evidence type="ECO:0000313" key="3">
    <source>
        <dbReference type="EMBL" id="ORX53414.1"/>
    </source>
</evidence>
<dbReference type="Pfam" id="PF00415">
    <property type="entry name" value="RCC1"/>
    <property type="match status" value="1"/>
</dbReference>
<sequence length="379" mass="44221">MTSKNSFDMKTFLLNLSAFIKNKNEIRSIHSKTFKQLIYNYLITSEDYEIYKNNLAQVVKNEDITVFRSKDGVLFLNKNNYKKMIKLNQFKNKIIDIAISKGYIYGISENNKFYYWNYNKNYYSKKLLCIKNTDNSESTEFVVFGENNKKIEFTRIISGNGHGFLIDKEKRPWGFGLNDFTQLGVDDSSKINYPYLIKPFAKIPIIEIACGKFHSMFLSENGNIFVCGDGNNCQTNICNILCINNMKLFLNNLIINNNEISNDNTIINSREESNNYNYNYHNHKLITSNIINIDNRDNRSNISSSSSSSTCISNSDNDDNNYKRKLKFDDNINNRIIKSNKKVRFHIDNENKLNNFNNNTPNKNSSRNNNRRKSILKKK</sequence>
<feature type="compositionally biased region" description="Low complexity" evidence="2">
    <location>
        <begin position="352"/>
        <end position="368"/>
    </location>
</feature>
<dbReference type="EMBL" id="MCFH01000013">
    <property type="protein sequence ID" value="ORX53414.1"/>
    <property type="molecule type" value="Genomic_DNA"/>
</dbReference>
<dbReference type="InterPro" id="IPR000408">
    <property type="entry name" value="Reg_chr_condens"/>
</dbReference>
<dbReference type="PANTHER" id="PTHR45982:SF1">
    <property type="entry name" value="REGULATOR OF CHROMOSOME CONDENSATION"/>
    <property type="match status" value="1"/>
</dbReference>
<organism evidence="3 4">
    <name type="scientific">Piromyces finnis</name>
    <dbReference type="NCBI Taxonomy" id="1754191"/>
    <lineage>
        <taxon>Eukaryota</taxon>
        <taxon>Fungi</taxon>
        <taxon>Fungi incertae sedis</taxon>
        <taxon>Chytridiomycota</taxon>
        <taxon>Chytridiomycota incertae sedis</taxon>
        <taxon>Neocallimastigomycetes</taxon>
        <taxon>Neocallimastigales</taxon>
        <taxon>Neocallimastigaceae</taxon>
        <taxon>Piromyces</taxon>
    </lineage>
</organism>
<dbReference type="STRING" id="1754191.A0A1Y1VE84"/>
<evidence type="ECO:0000256" key="2">
    <source>
        <dbReference type="SAM" id="MobiDB-lite"/>
    </source>
</evidence>
<evidence type="ECO:0000313" key="4">
    <source>
        <dbReference type="Proteomes" id="UP000193719"/>
    </source>
</evidence>
<dbReference type="AlphaFoldDB" id="A0A1Y1VE84"/>
<comment type="caution">
    <text evidence="3">The sequence shown here is derived from an EMBL/GenBank/DDBJ whole genome shotgun (WGS) entry which is preliminary data.</text>
</comment>
<reference evidence="3 4" key="2">
    <citation type="submission" date="2016-08" db="EMBL/GenBank/DDBJ databases">
        <title>Pervasive Adenine N6-methylation of Active Genes in Fungi.</title>
        <authorList>
            <consortium name="DOE Joint Genome Institute"/>
            <person name="Mondo S.J."/>
            <person name="Dannebaum R.O."/>
            <person name="Kuo R.C."/>
            <person name="Labutti K."/>
            <person name="Haridas S."/>
            <person name="Kuo A."/>
            <person name="Salamov A."/>
            <person name="Ahrendt S.R."/>
            <person name="Lipzen A."/>
            <person name="Sullivan W."/>
            <person name="Andreopoulos W.B."/>
            <person name="Clum A."/>
            <person name="Lindquist E."/>
            <person name="Daum C."/>
            <person name="Ramamoorthy G.K."/>
            <person name="Gryganskyi A."/>
            <person name="Culley D."/>
            <person name="Magnuson J.K."/>
            <person name="James T.Y."/>
            <person name="O'Malley M.A."/>
            <person name="Stajich J.E."/>
            <person name="Spatafora J.W."/>
            <person name="Visel A."/>
            <person name="Grigoriev I.V."/>
        </authorList>
    </citation>
    <scope>NUCLEOTIDE SEQUENCE [LARGE SCALE GENOMIC DNA]</scope>
    <source>
        <strain evidence="4">finn</strain>
    </source>
</reference>
<proteinExistence type="predicted"/>
<name>A0A1Y1VE84_9FUNG</name>
<dbReference type="Gene3D" id="2.130.10.30">
    <property type="entry name" value="Regulator of chromosome condensation 1/beta-lactamase-inhibitor protein II"/>
    <property type="match status" value="1"/>
</dbReference>
<dbReference type="PROSITE" id="PS00626">
    <property type="entry name" value="RCC1_2"/>
    <property type="match status" value="1"/>
</dbReference>
<dbReference type="OrthoDB" id="5370059at2759"/>
<dbReference type="PROSITE" id="PS50012">
    <property type="entry name" value="RCC1_3"/>
    <property type="match status" value="1"/>
</dbReference>